<dbReference type="Proteomes" id="UP000018817">
    <property type="component" value="Unassembled WGS sequence"/>
</dbReference>
<organism evidence="2 3">
    <name type="scientific">Phytophthora nicotianae (strain INRA-310)</name>
    <name type="common">Phytophthora parasitica</name>
    <dbReference type="NCBI Taxonomy" id="761204"/>
    <lineage>
        <taxon>Eukaryota</taxon>
        <taxon>Sar</taxon>
        <taxon>Stramenopiles</taxon>
        <taxon>Oomycota</taxon>
        <taxon>Peronosporomycetes</taxon>
        <taxon>Peronosporales</taxon>
        <taxon>Peronosporaceae</taxon>
        <taxon>Phytophthora</taxon>
    </lineage>
</organism>
<feature type="compositionally biased region" description="Low complexity" evidence="1">
    <location>
        <begin position="95"/>
        <end position="105"/>
    </location>
</feature>
<dbReference type="AlphaFoldDB" id="W2PR53"/>
<evidence type="ECO:0000256" key="1">
    <source>
        <dbReference type="SAM" id="MobiDB-lite"/>
    </source>
</evidence>
<dbReference type="VEuPathDB" id="FungiDB:PPTG_15475"/>
<proteinExistence type="predicted"/>
<feature type="region of interest" description="Disordered" evidence="1">
    <location>
        <begin position="405"/>
        <end position="472"/>
    </location>
</feature>
<feature type="compositionally biased region" description="Basic residues" evidence="1">
    <location>
        <begin position="121"/>
        <end position="134"/>
    </location>
</feature>
<name>W2PR53_PHYN3</name>
<protein>
    <submittedName>
        <fullName evidence="2">Uncharacterized protein</fullName>
    </submittedName>
</protein>
<accession>W2PR53</accession>
<dbReference type="EMBL" id="KI669615">
    <property type="protein sequence ID" value="ETN02719.1"/>
    <property type="molecule type" value="Genomic_DNA"/>
</dbReference>
<evidence type="ECO:0000313" key="2">
    <source>
        <dbReference type="EMBL" id="ETN02719.1"/>
    </source>
</evidence>
<reference evidence="3" key="1">
    <citation type="submission" date="2011-12" db="EMBL/GenBank/DDBJ databases">
        <authorList>
            <consortium name="The Broad Institute Genome Sequencing Platform"/>
            <person name="Russ C."/>
            <person name="Tyler B."/>
            <person name="Panabieres F."/>
            <person name="Shan W."/>
            <person name="Tripathy S."/>
            <person name="Grunwald N."/>
            <person name="Machado M."/>
            <person name="Young S.K."/>
            <person name="Zeng Q."/>
            <person name="Gargeya S."/>
            <person name="Fitzgerald M."/>
            <person name="Haas B."/>
            <person name="Abouelleil A."/>
            <person name="Alvarado L."/>
            <person name="Arachchi H.M."/>
            <person name="Berlin A."/>
            <person name="Chapman S.B."/>
            <person name="Gearin G."/>
            <person name="Goldberg J."/>
            <person name="Griggs A."/>
            <person name="Gujja S."/>
            <person name="Hansen M."/>
            <person name="Heiman D."/>
            <person name="Howarth C."/>
            <person name="Larimer J."/>
            <person name="Lui A."/>
            <person name="MacDonald P.J.P."/>
            <person name="McCowen C."/>
            <person name="Montmayeur A."/>
            <person name="Murphy C."/>
            <person name="Neiman D."/>
            <person name="Pearson M."/>
            <person name="Priest M."/>
            <person name="Roberts A."/>
            <person name="Saif S."/>
            <person name="Shea T."/>
            <person name="Sisk P."/>
            <person name="Stolte C."/>
            <person name="Sykes S."/>
            <person name="Wortman J."/>
            <person name="Nusbaum C."/>
            <person name="Birren B."/>
        </authorList>
    </citation>
    <scope>NUCLEOTIDE SEQUENCE [LARGE SCALE GENOMIC DNA]</scope>
    <source>
        <strain evidence="3">INRA-310</strain>
    </source>
</reference>
<feature type="region of interest" description="Disordered" evidence="1">
    <location>
        <begin position="95"/>
        <end position="143"/>
    </location>
</feature>
<gene>
    <name evidence="2" type="ORF">PPTG_15475</name>
</gene>
<dbReference type="RefSeq" id="XP_008911934.1">
    <property type="nucleotide sequence ID" value="XM_008913686.1"/>
</dbReference>
<reference evidence="2 3" key="2">
    <citation type="submission" date="2013-11" db="EMBL/GenBank/DDBJ databases">
        <title>The Genome Sequence of Phytophthora parasitica INRA-310.</title>
        <authorList>
            <consortium name="The Broad Institute Genomics Platform"/>
            <person name="Russ C."/>
            <person name="Tyler B."/>
            <person name="Panabieres F."/>
            <person name="Shan W."/>
            <person name="Tripathy S."/>
            <person name="Grunwald N."/>
            <person name="Machado M."/>
            <person name="Johnson C.S."/>
            <person name="Arredondo F."/>
            <person name="Hong C."/>
            <person name="Coffey M."/>
            <person name="Young S.K."/>
            <person name="Zeng Q."/>
            <person name="Gargeya S."/>
            <person name="Fitzgerald M."/>
            <person name="Abouelleil A."/>
            <person name="Alvarado L."/>
            <person name="Chapman S.B."/>
            <person name="Gainer-Dewar J."/>
            <person name="Goldberg J."/>
            <person name="Griggs A."/>
            <person name="Gujja S."/>
            <person name="Hansen M."/>
            <person name="Howarth C."/>
            <person name="Imamovic A."/>
            <person name="Ireland A."/>
            <person name="Larimer J."/>
            <person name="McCowan C."/>
            <person name="Murphy C."/>
            <person name="Pearson M."/>
            <person name="Poon T.W."/>
            <person name="Priest M."/>
            <person name="Roberts A."/>
            <person name="Saif S."/>
            <person name="Shea T."/>
            <person name="Sykes S."/>
            <person name="Wortman J."/>
            <person name="Nusbaum C."/>
            <person name="Birren B."/>
        </authorList>
    </citation>
    <scope>NUCLEOTIDE SEQUENCE [LARGE SCALE GENOMIC DNA]</scope>
    <source>
        <strain evidence="2 3">INRA-310</strain>
    </source>
</reference>
<dbReference type="GeneID" id="20184638"/>
<feature type="compositionally biased region" description="Acidic residues" evidence="1">
    <location>
        <begin position="448"/>
        <end position="458"/>
    </location>
</feature>
<feature type="compositionally biased region" description="Acidic residues" evidence="1">
    <location>
        <begin position="418"/>
        <end position="430"/>
    </location>
</feature>
<dbReference type="OrthoDB" id="128658at2759"/>
<evidence type="ECO:0000313" key="3">
    <source>
        <dbReference type="Proteomes" id="UP000018817"/>
    </source>
</evidence>
<sequence length="472" mass="52858">MTKKFTPQEIQEIKEYLNGLLDRDADDTASTDVDAIEAAFWERLQPRLFQNPHSSGADQLAKVVQATIDGDDSVGLTSTVLLIPAVDPTVGAAAASAASSSSSKSSKPRKSRKREASATRNRAKASTKKLKTRSASKSASQLQNPLPAVLQVSPTAKPEVHKDITAVLYRSLKLNSVPYRLALPWKGRQLFYDPREYPGVYRAHYRFWMSGRQLFWAWAFHAPLKDKAATDARRKYKWKVVQARNNFLSLRIETFSFYYLLGRLDDSDELFWYGGQPGKSPPPEAQNYDGPLAEDLGSLAAHDPPRYRFMLTHALDPDYIDNYGYSCMRSLLESTGALDTEAKEGSRLSEVALAPVRKDVMTKRDVPDTRVGDETKDPWKKIRFHYRIKHLQDRVYADINKGTYQVTEPPSLTKAELDNDDWSDFEDEDGNPTAYPPGTLDPDAREGDGDEAGDDEGSPDTSDAELKAKLNQ</sequence>